<organism evidence="2 3">
    <name type="scientific">Cephalotrichum gorgonifer</name>
    <dbReference type="NCBI Taxonomy" id="2041049"/>
    <lineage>
        <taxon>Eukaryota</taxon>
        <taxon>Fungi</taxon>
        <taxon>Dikarya</taxon>
        <taxon>Ascomycota</taxon>
        <taxon>Pezizomycotina</taxon>
        <taxon>Sordariomycetes</taxon>
        <taxon>Hypocreomycetidae</taxon>
        <taxon>Microascales</taxon>
        <taxon>Microascaceae</taxon>
        <taxon>Cephalotrichum</taxon>
    </lineage>
</organism>
<comment type="caution">
    <text evidence="2">The sequence shown here is derived from an EMBL/GenBank/DDBJ whole genome shotgun (WGS) entry which is preliminary data.</text>
</comment>
<feature type="transmembrane region" description="Helical" evidence="1">
    <location>
        <begin position="421"/>
        <end position="439"/>
    </location>
</feature>
<feature type="transmembrane region" description="Helical" evidence="1">
    <location>
        <begin position="32"/>
        <end position="52"/>
    </location>
</feature>
<protein>
    <submittedName>
        <fullName evidence="2">Uncharacterized protein</fullName>
    </submittedName>
</protein>
<name>A0AAE8MY13_9PEZI</name>
<keyword evidence="3" id="KW-1185">Reference proteome</keyword>
<dbReference type="AlphaFoldDB" id="A0AAE8MY13"/>
<dbReference type="Proteomes" id="UP001187682">
    <property type="component" value="Unassembled WGS sequence"/>
</dbReference>
<accession>A0AAE8MY13</accession>
<keyword evidence="1" id="KW-1133">Transmembrane helix</keyword>
<gene>
    <name evidence="2" type="ORF">DNG_05522</name>
</gene>
<keyword evidence="1" id="KW-0472">Membrane</keyword>
<keyword evidence="1" id="KW-0812">Transmembrane</keyword>
<dbReference type="EMBL" id="ONZQ02000007">
    <property type="protein sequence ID" value="SPO02846.1"/>
    <property type="molecule type" value="Genomic_DNA"/>
</dbReference>
<evidence type="ECO:0000256" key="1">
    <source>
        <dbReference type="SAM" id="Phobius"/>
    </source>
</evidence>
<evidence type="ECO:0000313" key="3">
    <source>
        <dbReference type="Proteomes" id="UP001187682"/>
    </source>
</evidence>
<reference evidence="2" key="1">
    <citation type="submission" date="2018-03" db="EMBL/GenBank/DDBJ databases">
        <authorList>
            <person name="Guldener U."/>
        </authorList>
    </citation>
    <scope>NUCLEOTIDE SEQUENCE</scope>
</reference>
<evidence type="ECO:0000313" key="2">
    <source>
        <dbReference type="EMBL" id="SPO02846.1"/>
    </source>
</evidence>
<sequence length="440" mass="44932">MGHDSYSDEETIHHDQVRATRTAKFFHRASQVMLFLVCLTVLGGIVMGIVGIHNTAALNASKDTEEIQAPRLLVRYHFDNATVVPGTANPTGTAPVTMANATAVSGAASPTGTAPVSMDNATLVMNTASGAVPSDSPSSGYFSAAQVSTEVNVSAAIVNITTTVTSTSTTVTNTRTITPSGFVTVDSVASSSGGVGSDESVSTPASDCVPATVTLTVTETVVPDSSAQVDPNIKTGTNAVVPFTTIVIPDLYSKIVQVGQPSAAAVTPNSTAEATTVTIFEQPVVILTSTVTAEAEASSFTTSVTGMGTEHCASENVTAAAAPSLVTVTLSKVVTEIYTTTLDGSETLMTEVNTVFATEVIGVEETVYATNTIQALNATMTPHTTITVQPANPVVTQQAPSSSDSAPVVVSEGSLEQGKRGGSSVTGCVVMVVAIFFLIL</sequence>
<proteinExistence type="predicted"/>